<evidence type="ECO:0000259" key="3">
    <source>
        <dbReference type="Pfam" id="PF00082"/>
    </source>
</evidence>
<dbReference type="SUPFAM" id="SSF52743">
    <property type="entry name" value="Subtilisin-like"/>
    <property type="match status" value="1"/>
</dbReference>
<organism evidence="4 5">
    <name type="scientific">Escallonia rubra</name>
    <dbReference type="NCBI Taxonomy" id="112253"/>
    <lineage>
        <taxon>Eukaryota</taxon>
        <taxon>Viridiplantae</taxon>
        <taxon>Streptophyta</taxon>
        <taxon>Embryophyta</taxon>
        <taxon>Tracheophyta</taxon>
        <taxon>Spermatophyta</taxon>
        <taxon>Magnoliopsida</taxon>
        <taxon>eudicotyledons</taxon>
        <taxon>Gunneridae</taxon>
        <taxon>Pentapetalae</taxon>
        <taxon>asterids</taxon>
        <taxon>campanulids</taxon>
        <taxon>Escalloniales</taxon>
        <taxon>Escalloniaceae</taxon>
        <taxon>Escallonia</taxon>
    </lineage>
</organism>
<evidence type="ECO:0000313" key="5">
    <source>
        <dbReference type="Proteomes" id="UP001187471"/>
    </source>
</evidence>
<keyword evidence="2" id="KW-0732">Signal</keyword>
<dbReference type="GO" id="GO:0004252">
    <property type="term" value="F:serine-type endopeptidase activity"/>
    <property type="evidence" value="ECO:0007669"/>
    <property type="project" value="InterPro"/>
</dbReference>
<feature type="domain" description="Peptidase S8/S53" evidence="3">
    <location>
        <begin position="268"/>
        <end position="387"/>
    </location>
</feature>
<dbReference type="InterPro" id="IPR000209">
    <property type="entry name" value="Peptidase_S8/S53_dom"/>
</dbReference>
<comment type="similarity">
    <text evidence="1">Belongs to the peptidase S8 family.</text>
</comment>
<protein>
    <recommendedName>
        <fullName evidence="3">Peptidase S8/S53 domain-containing protein</fullName>
    </recommendedName>
</protein>
<evidence type="ECO:0000313" key="4">
    <source>
        <dbReference type="EMBL" id="KAK2972048.1"/>
    </source>
</evidence>
<dbReference type="AlphaFoldDB" id="A0AA88QLC2"/>
<comment type="caution">
    <text evidence="4">The sequence shown here is derived from an EMBL/GenBank/DDBJ whole genome shotgun (WGS) entry which is preliminary data.</text>
</comment>
<accession>A0AA88QLC2</accession>
<keyword evidence="5" id="KW-1185">Reference proteome</keyword>
<reference evidence="4" key="1">
    <citation type="submission" date="2022-12" db="EMBL/GenBank/DDBJ databases">
        <title>Draft genome assemblies for two species of Escallonia (Escalloniales).</title>
        <authorList>
            <person name="Chanderbali A."/>
            <person name="Dervinis C."/>
            <person name="Anghel I."/>
            <person name="Soltis D."/>
            <person name="Soltis P."/>
            <person name="Zapata F."/>
        </authorList>
    </citation>
    <scope>NUCLEOTIDE SEQUENCE</scope>
    <source>
        <strain evidence="4">UCBG92.1500</strain>
        <tissue evidence="4">Leaf</tissue>
    </source>
</reference>
<dbReference type="Proteomes" id="UP001187471">
    <property type="component" value="Unassembled WGS sequence"/>
</dbReference>
<proteinExistence type="inferred from homology"/>
<dbReference type="PANTHER" id="PTHR10795">
    <property type="entry name" value="PROPROTEIN CONVERTASE SUBTILISIN/KEXIN"/>
    <property type="match status" value="1"/>
</dbReference>
<name>A0AA88QLC2_9ASTE</name>
<dbReference type="Pfam" id="PF00082">
    <property type="entry name" value="Peptidase_S8"/>
    <property type="match status" value="1"/>
</dbReference>
<dbReference type="Gene3D" id="3.40.50.200">
    <property type="entry name" value="Peptidase S8/S53 domain"/>
    <property type="match status" value="1"/>
</dbReference>
<dbReference type="EMBL" id="JAVXUO010002540">
    <property type="protein sequence ID" value="KAK2972048.1"/>
    <property type="molecule type" value="Genomic_DNA"/>
</dbReference>
<dbReference type="InterPro" id="IPR045051">
    <property type="entry name" value="SBT"/>
</dbReference>
<dbReference type="GO" id="GO:0006508">
    <property type="term" value="P:proteolysis"/>
    <property type="evidence" value="ECO:0007669"/>
    <property type="project" value="InterPro"/>
</dbReference>
<dbReference type="InterPro" id="IPR036852">
    <property type="entry name" value="Peptidase_S8/S53_dom_sf"/>
</dbReference>
<evidence type="ECO:0000256" key="2">
    <source>
        <dbReference type="ARBA" id="ARBA00022729"/>
    </source>
</evidence>
<sequence>MAGLEVQVEDQKQLEELVQTRLLDVNNKANNRSKICHWSSEDKVLSALLSRGEHETNSANKKGGIVRSRSFHTVEEYDAMVEKIWHSNSMSNHPKTVPVLGTEQLQHSNSLKKSHYAGHSNDAADIQENAPIIERTLVSDKIGFLSTSGQYVEEDVVSDQESKSMLCTMKGLKRKAIAKGLRGSLEIPPTTIEFPSMRSMRKCGVHVNEVPLVYFSGDYVTPKFGSYNSGLPNLAANSAGAGQDCSNREESMLNPELVVAFEEGSFIQKGDPKTIMSDDDHGTICAALAAGKAVKVNAVKVDGYGICRSGLPSARIAIYRVGNTATSLFKALMDAVHDRVDVISVSMFVEYRDKSFDEDFSKSDIGLGTYLATMKGIPCCASAGNHDERYTNLANIETNCMASQARPLKLGEKLSGDRLYRWGILWGALVSSVLTLLLQTESIMAIGSGETSQMRKQNVLDVLGFGSGVIDPTKAKDPVLHVVMIMGLKAMHDDFLCIY</sequence>
<evidence type="ECO:0000256" key="1">
    <source>
        <dbReference type="ARBA" id="ARBA00011073"/>
    </source>
</evidence>
<gene>
    <name evidence="4" type="ORF">RJ640_005068</name>
</gene>